<evidence type="ECO:0000256" key="1">
    <source>
        <dbReference type="SAM" id="Phobius"/>
    </source>
</evidence>
<dbReference type="AlphaFoldDB" id="Q2GGL5"/>
<dbReference type="Proteomes" id="UP000008320">
    <property type="component" value="Chromosome"/>
</dbReference>
<reference evidence="2 3" key="1">
    <citation type="journal article" date="2006" name="PLoS Genet.">
        <title>Comparative genomics of emerging human ehrlichiosis agents.</title>
        <authorList>
            <person name="Dunning Hotopp J.C."/>
            <person name="Lin M."/>
            <person name="Madupu R."/>
            <person name="Crabtree J."/>
            <person name="Angiuoli S.V."/>
            <person name="Eisen J.A."/>
            <person name="Seshadri R."/>
            <person name="Ren Q."/>
            <person name="Wu M."/>
            <person name="Utterback T.R."/>
            <person name="Smith S."/>
            <person name="Lewis M."/>
            <person name="Khouri H."/>
            <person name="Zhang C."/>
            <person name="Niu H."/>
            <person name="Lin Q."/>
            <person name="Ohashi N."/>
            <person name="Zhi N."/>
            <person name="Nelson W."/>
            <person name="Brinkac L.M."/>
            <person name="Dodson R.J."/>
            <person name="Rosovitz M.J."/>
            <person name="Sundaram J."/>
            <person name="Daugherty S.C."/>
            <person name="Davidsen T."/>
            <person name="Durkin A.S."/>
            <person name="Gwinn M."/>
            <person name="Haft D.H."/>
            <person name="Selengut J.D."/>
            <person name="Sullivan S.A."/>
            <person name="Zafar N."/>
            <person name="Zhou L."/>
            <person name="Benahmed F."/>
            <person name="Forberger H."/>
            <person name="Halpin R."/>
            <person name="Mulligan S."/>
            <person name="Robinson J."/>
            <person name="White O."/>
            <person name="Rikihisa Y."/>
            <person name="Tettelin H."/>
        </authorList>
    </citation>
    <scope>NUCLEOTIDE SEQUENCE [LARGE SCALE GENOMIC DNA]</scope>
    <source>
        <strain evidence="3">ATCC CRL-10679 / Arkansas</strain>
    </source>
</reference>
<organism evidence="2 3">
    <name type="scientific">Ehrlichia chaffeensis (strain ATCC CRL-10679 / Arkansas)</name>
    <dbReference type="NCBI Taxonomy" id="205920"/>
    <lineage>
        <taxon>Bacteria</taxon>
        <taxon>Pseudomonadati</taxon>
        <taxon>Pseudomonadota</taxon>
        <taxon>Alphaproteobacteria</taxon>
        <taxon>Rickettsiales</taxon>
        <taxon>Anaplasmataceae</taxon>
        <taxon>Ehrlichia</taxon>
    </lineage>
</organism>
<dbReference type="HOGENOM" id="CLU_3006972_0_0_5"/>
<keyword evidence="1" id="KW-0472">Membrane</keyword>
<name>Q2GGL5_EHRCR</name>
<gene>
    <name evidence="2" type="ordered locus">ECH_0608</name>
</gene>
<evidence type="ECO:0000313" key="2">
    <source>
        <dbReference type="EMBL" id="ABD44498.1"/>
    </source>
</evidence>
<protein>
    <submittedName>
        <fullName evidence="2">Uncharacterized protein</fullName>
    </submittedName>
</protein>
<accession>Q2GGL5</accession>
<dbReference type="EMBL" id="CP000236">
    <property type="protein sequence ID" value="ABD44498.1"/>
    <property type="molecule type" value="Genomic_DNA"/>
</dbReference>
<keyword evidence="1" id="KW-1133">Transmembrane helix</keyword>
<keyword evidence="3" id="KW-1185">Reference proteome</keyword>
<feature type="transmembrane region" description="Helical" evidence="1">
    <location>
        <begin position="20"/>
        <end position="38"/>
    </location>
</feature>
<keyword evidence="1" id="KW-0812">Transmembrane</keyword>
<proteinExistence type="predicted"/>
<evidence type="ECO:0000313" key="3">
    <source>
        <dbReference type="Proteomes" id="UP000008320"/>
    </source>
</evidence>
<sequence>MKIMIYSNNHNFLMYKKFRVLFAIVGIKYQLLNNIVMYDGHRCFIGYMKSKNNINFLID</sequence>
<dbReference type="KEGG" id="ech:ECH_0608"/>